<dbReference type="SMART" id="SM00382">
    <property type="entry name" value="AAA"/>
    <property type="match status" value="1"/>
</dbReference>
<evidence type="ECO:0000256" key="8">
    <source>
        <dbReference type="ARBA" id="ARBA00022741"/>
    </source>
</evidence>
<feature type="compositionally biased region" description="Low complexity" evidence="16">
    <location>
        <begin position="204"/>
        <end position="217"/>
    </location>
</feature>
<evidence type="ECO:0000256" key="7">
    <source>
        <dbReference type="ARBA" id="ARBA00022723"/>
    </source>
</evidence>
<gene>
    <name evidence="18" type="ORF">LDAN0322_LOCUS703</name>
</gene>
<dbReference type="InterPro" id="IPR003593">
    <property type="entry name" value="AAA+_ATPase"/>
</dbReference>
<dbReference type="Gene3D" id="3.40.1690.20">
    <property type="match status" value="1"/>
</dbReference>
<evidence type="ECO:0000256" key="1">
    <source>
        <dbReference type="ARBA" id="ARBA00001947"/>
    </source>
</evidence>
<evidence type="ECO:0000259" key="17">
    <source>
        <dbReference type="SMART" id="SM00382"/>
    </source>
</evidence>
<evidence type="ECO:0000256" key="14">
    <source>
        <dbReference type="ARBA" id="ARBA00023128"/>
    </source>
</evidence>
<evidence type="ECO:0000256" key="16">
    <source>
        <dbReference type="SAM" id="MobiDB-lite"/>
    </source>
</evidence>
<dbReference type="FunFam" id="1.10.8.60:FF:000019">
    <property type="entry name" value="AFG3-like AAA ATPase 2"/>
    <property type="match status" value="1"/>
</dbReference>
<keyword evidence="11" id="KW-0067">ATP-binding</keyword>
<feature type="compositionally biased region" description="Gly residues" evidence="16">
    <location>
        <begin position="858"/>
        <end position="867"/>
    </location>
</feature>
<evidence type="ECO:0000256" key="11">
    <source>
        <dbReference type="ARBA" id="ARBA00022840"/>
    </source>
</evidence>
<evidence type="ECO:0000256" key="15">
    <source>
        <dbReference type="ARBA" id="ARBA00023136"/>
    </source>
</evidence>
<accession>A0A7S0KA58</accession>
<feature type="region of interest" description="Disordered" evidence="16">
    <location>
        <begin position="825"/>
        <end position="867"/>
    </location>
</feature>
<dbReference type="FunFam" id="1.20.58.760:FF:000003">
    <property type="entry name" value="AFG3-like AAA ATPase 2"/>
    <property type="match status" value="1"/>
</dbReference>
<keyword evidence="14" id="KW-0496">Mitochondrion</keyword>
<dbReference type="GO" id="GO:0046872">
    <property type="term" value="F:metal ion binding"/>
    <property type="evidence" value="ECO:0007669"/>
    <property type="project" value="UniProtKB-KW"/>
</dbReference>
<dbReference type="PANTHER" id="PTHR43655:SF2">
    <property type="entry name" value="AFG3 LIKE MATRIX AAA PEPTIDASE SUBUNIT 2, ISOFORM A"/>
    <property type="match status" value="1"/>
</dbReference>
<dbReference type="EMBL" id="HBEU01001053">
    <property type="protein sequence ID" value="CAD8574558.1"/>
    <property type="molecule type" value="Transcribed_RNA"/>
</dbReference>
<dbReference type="Pfam" id="PF00004">
    <property type="entry name" value="AAA"/>
    <property type="match status" value="1"/>
</dbReference>
<evidence type="ECO:0000313" key="18">
    <source>
        <dbReference type="EMBL" id="CAD8574558.1"/>
    </source>
</evidence>
<dbReference type="HAMAP" id="MF_01458">
    <property type="entry name" value="FtsH"/>
    <property type="match status" value="1"/>
</dbReference>
<comment type="similarity">
    <text evidence="3">In the C-terminal section; belongs to the peptidase M41 family.</text>
</comment>
<evidence type="ECO:0000256" key="10">
    <source>
        <dbReference type="ARBA" id="ARBA00022833"/>
    </source>
</evidence>
<feature type="compositionally biased region" description="Low complexity" evidence="16">
    <location>
        <begin position="543"/>
        <end position="553"/>
    </location>
</feature>
<sequence length="867" mass="94284">MHRLILTRTQVQHMRRVVLPQPQKRDISEWFLAKIPKGFENFYPKNGRSAGTAGRSKTGKAPSSKSSNAGTEKAKSESKFQFKGNKNRNNNNKKNNNNPENPLGASLATLGALGLLMAINSDREGGREIQWSELRSFLTHDRIDRIQILPNKNIARILLTNHASNINSSASSKNSDMDSSSNTLEFRDGFDTEDSMDLGPSSTQQQKRFQNQQQHQQYPATSSYYINISTPEAFERKLEDLQKSLKTPLDRYVNVQYTHETGTLDVIKALTPVIVLGGIMLFMNSRLGGGGAAGGMGGFGGGGGGPGGIFRVGKSNAKQISAEEVDVKFADVAGCDEAKAEIMEFVSFLQNPEIFEKLGAKIPKGALLCGPPGTGKTLLAKAVAGEAGVPFYSISGSDFIEMFVGVGPARVRDLFDTARKNAPCIIFIDEIDAVGRKRGRGNFGGGNDERENTLNQLLVEMDGFATNSGDSTEDKDNTVVVLAGTNRADILDQALIRPGRFDRQITVDKPDLEGRRAIFAVHLKGLSLSAPSKDNDDKAGGITSSASTEATATVPVDNEEAISNFANRLAALTPGFAGADIANICNEAAIVAARRRADYIEMQDFDKAVDRVVGGMEKTRTGGSSLINKKELEIISHHEAGHAIAGWFLEHADPLLKVTIVPRSNGALGFAQYLPREMHLRSMPQIMDVVCMALAGRAAEQVFFGTENITTGASDDLRKVTAMIYQTIQIYGMNERIGQLAFPKDDAGGGFGEEKKYSDATAQAMDEEAKRIVDEAYARTVRLIEERKEEVQKVAQLLLEKETIHHDDVLGLVGERPFEKDPAYQQYVSSRKSSEEDGCEDNSSRDDEKKEEEMTEGSGAGLVPGLV</sequence>
<keyword evidence="13" id="KW-0482">Metalloprotease</keyword>
<dbReference type="PROSITE" id="PS00674">
    <property type="entry name" value="AAA"/>
    <property type="match status" value="1"/>
</dbReference>
<dbReference type="Pfam" id="PF01434">
    <property type="entry name" value="Peptidase_M41"/>
    <property type="match status" value="1"/>
</dbReference>
<keyword evidence="5" id="KW-0645">Protease</keyword>
<name>A0A7S0KA58_9STRA</name>
<dbReference type="Gene3D" id="1.20.58.760">
    <property type="entry name" value="Peptidase M41"/>
    <property type="match status" value="1"/>
</dbReference>
<protein>
    <recommendedName>
        <fullName evidence="17">AAA+ ATPase domain-containing protein</fullName>
    </recommendedName>
</protein>
<dbReference type="PANTHER" id="PTHR43655">
    <property type="entry name" value="ATP-DEPENDENT PROTEASE"/>
    <property type="match status" value="1"/>
</dbReference>
<dbReference type="InterPro" id="IPR037219">
    <property type="entry name" value="Peptidase_M41-like"/>
</dbReference>
<feature type="region of interest" description="Disordered" evidence="16">
    <location>
        <begin position="166"/>
        <end position="220"/>
    </location>
</feature>
<dbReference type="InterPro" id="IPR003959">
    <property type="entry name" value="ATPase_AAA_core"/>
</dbReference>
<dbReference type="InterPro" id="IPR050928">
    <property type="entry name" value="ATP-dep_Zn_Metalloprotease"/>
</dbReference>
<dbReference type="InterPro" id="IPR027417">
    <property type="entry name" value="P-loop_NTPase"/>
</dbReference>
<evidence type="ECO:0000256" key="2">
    <source>
        <dbReference type="ARBA" id="ARBA00004225"/>
    </source>
</evidence>
<keyword evidence="10" id="KW-0862">Zinc</keyword>
<dbReference type="GO" id="GO:0034982">
    <property type="term" value="P:mitochondrial protein processing"/>
    <property type="evidence" value="ECO:0007669"/>
    <property type="project" value="TreeGrafter"/>
</dbReference>
<evidence type="ECO:0000256" key="12">
    <source>
        <dbReference type="ARBA" id="ARBA00022989"/>
    </source>
</evidence>
<evidence type="ECO:0000256" key="9">
    <source>
        <dbReference type="ARBA" id="ARBA00022801"/>
    </source>
</evidence>
<feature type="compositionally biased region" description="Low complexity" evidence="16">
    <location>
        <begin position="166"/>
        <end position="182"/>
    </location>
</feature>
<evidence type="ECO:0000256" key="4">
    <source>
        <dbReference type="ARBA" id="ARBA00010550"/>
    </source>
</evidence>
<dbReference type="InterPro" id="IPR003960">
    <property type="entry name" value="ATPase_AAA_CS"/>
</dbReference>
<dbReference type="GO" id="GO:0016887">
    <property type="term" value="F:ATP hydrolysis activity"/>
    <property type="evidence" value="ECO:0007669"/>
    <property type="project" value="InterPro"/>
</dbReference>
<keyword evidence="6" id="KW-0812">Transmembrane</keyword>
<feature type="domain" description="AAA+ ATPase" evidence="17">
    <location>
        <begin position="362"/>
        <end position="511"/>
    </location>
</feature>
<evidence type="ECO:0000256" key="6">
    <source>
        <dbReference type="ARBA" id="ARBA00022692"/>
    </source>
</evidence>
<dbReference type="Pfam" id="PF17862">
    <property type="entry name" value="AAA_lid_3"/>
    <property type="match status" value="1"/>
</dbReference>
<dbReference type="InterPro" id="IPR000642">
    <property type="entry name" value="Peptidase_M41"/>
</dbReference>
<comment type="cofactor">
    <cofactor evidence="1">
        <name>Zn(2+)</name>
        <dbReference type="ChEBI" id="CHEBI:29105"/>
    </cofactor>
</comment>
<proteinExistence type="inferred from homology"/>
<dbReference type="InterPro" id="IPR005936">
    <property type="entry name" value="FtsH"/>
</dbReference>
<feature type="compositionally biased region" description="Polar residues" evidence="16">
    <location>
        <begin position="61"/>
        <end position="70"/>
    </location>
</feature>
<feature type="compositionally biased region" description="Basic and acidic residues" evidence="16">
    <location>
        <begin position="842"/>
        <end position="852"/>
    </location>
</feature>
<feature type="region of interest" description="Disordered" evidence="16">
    <location>
        <begin position="530"/>
        <end position="555"/>
    </location>
</feature>
<dbReference type="FunFam" id="3.40.50.300:FF:000001">
    <property type="entry name" value="ATP-dependent zinc metalloprotease FtsH"/>
    <property type="match status" value="1"/>
</dbReference>
<dbReference type="GO" id="GO:0005524">
    <property type="term" value="F:ATP binding"/>
    <property type="evidence" value="ECO:0007669"/>
    <property type="project" value="UniProtKB-KW"/>
</dbReference>
<feature type="region of interest" description="Disordered" evidence="16">
    <location>
        <begin position="42"/>
        <end position="105"/>
    </location>
</feature>
<keyword evidence="15" id="KW-0472">Membrane</keyword>
<reference evidence="18" key="1">
    <citation type="submission" date="2021-01" db="EMBL/GenBank/DDBJ databases">
        <authorList>
            <person name="Corre E."/>
            <person name="Pelletier E."/>
            <person name="Niang G."/>
            <person name="Scheremetjew M."/>
            <person name="Finn R."/>
            <person name="Kale V."/>
            <person name="Holt S."/>
            <person name="Cochrane G."/>
            <person name="Meng A."/>
            <person name="Brown T."/>
            <person name="Cohen L."/>
        </authorList>
    </citation>
    <scope>NUCLEOTIDE SEQUENCE</scope>
    <source>
        <strain evidence="18">B651</strain>
    </source>
</reference>
<evidence type="ECO:0000256" key="13">
    <source>
        <dbReference type="ARBA" id="ARBA00023049"/>
    </source>
</evidence>
<comment type="subcellular location">
    <subcellularLocation>
        <location evidence="2">Mitochondrion membrane</location>
        <topology evidence="2">Multi-pass membrane protein</topology>
    </subcellularLocation>
</comment>
<feature type="compositionally biased region" description="Low complexity" evidence="16">
    <location>
        <begin position="87"/>
        <end position="105"/>
    </location>
</feature>
<dbReference type="SUPFAM" id="SSF52540">
    <property type="entry name" value="P-loop containing nucleoside triphosphate hydrolases"/>
    <property type="match status" value="1"/>
</dbReference>
<evidence type="ECO:0000256" key="3">
    <source>
        <dbReference type="ARBA" id="ARBA00010044"/>
    </source>
</evidence>
<dbReference type="CDD" id="cd19501">
    <property type="entry name" value="RecA-like_FtsH"/>
    <property type="match status" value="1"/>
</dbReference>
<keyword evidence="7" id="KW-0479">Metal-binding</keyword>
<dbReference type="InterPro" id="IPR041569">
    <property type="entry name" value="AAA_lid_3"/>
</dbReference>
<dbReference type="GO" id="GO:0004176">
    <property type="term" value="F:ATP-dependent peptidase activity"/>
    <property type="evidence" value="ECO:0007669"/>
    <property type="project" value="InterPro"/>
</dbReference>
<dbReference type="AlphaFoldDB" id="A0A7S0KA58"/>
<dbReference type="Gene3D" id="3.40.50.300">
    <property type="entry name" value="P-loop containing nucleotide triphosphate hydrolases"/>
    <property type="match status" value="1"/>
</dbReference>
<keyword evidence="8" id="KW-0547">Nucleotide-binding</keyword>
<keyword evidence="12" id="KW-1133">Transmembrane helix</keyword>
<dbReference type="Gene3D" id="1.10.8.60">
    <property type="match status" value="1"/>
</dbReference>
<evidence type="ECO:0000256" key="5">
    <source>
        <dbReference type="ARBA" id="ARBA00022670"/>
    </source>
</evidence>
<organism evidence="18">
    <name type="scientific">Leptocylindrus aporus</name>
    <dbReference type="NCBI Taxonomy" id="1398097"/>
    <lineage>
        <taxon>Eukaryota</taxon>
        <taxon>Sar</taxon>
        <taxon>Stramenopiles</taxon>
        <taxon>Ochrophyta</taxon>
        <taxon>Bacillariophyta</taxon>
        <taxon>Coscinodiscophyceae</taxon>
        <taxon>Chaetocerotophycidae</taxon>
        <taxon>Leptocylindrales</taxon>
        <taxon>Leptocylindraceae</taxon>
        <taxon>Leptocylindrus</taxon>
    </lineage>
</organism>
<dbReference type="GO" id="GO:0005745">
    <property type="term" value="C:m-AAA complex"/>
    <property type="evidence" value="ECO:0007669"/>
    <property type="project" value="TreeGrafter"/>
</dbReference>
<keyword evidence="9" id="KW-0378">Hydrolase</keyword>
<comment type="similarity">
    <text evidence="4">In the N-terminal section; belongs to the AAA ATPase family.</text>
</comment>
<dbReference type="GO" id="GO:0004222">
    <property type="term" value="F:metalloendopeptidase activity"/>
    <property type="evidence" value="ECO:0007669"/>
    <property type="project" value="InterPro"/>
</dbReference>
<dbReference type="SUPFAM" id="SSF140990">
    <property type="entry name" value="FtsH protease domain-like"/>
    <property type="match status" value="1"/>
</dbReference>